<evidence type="ECO:0000313" key="6">
    <source>
        <dbReference type="Proteomes" id="UP000441754"/>
    </source>
</evidence>
<keyword evidence="6" id="KW-1185">Reference proteome</keyword>
<keyword evidence="2 5" id="KW-0378">Hydrolase</keyword>
<feature type="domain" description="Sulfatase N-terminal" evidence="4">
    <location>
        <begin position="26"/>
        <end position="396"/>
    </location>
</feature>
<evidence type="ECO:0000313" key="5">
    <source>
        <dbReference type="EMBL" id="MRS65724.1"/>
    </source>
</evidence>
<dbReference type="RefSeq" id="WP_154179098.1">
    <property type="nucleotide sequence ID" value="NZ_WJXZ01000018.1"/>
</dbReference>
<dbReference type="InterPro" id="IPR000917">
    <property type="entry name" value="Sulfatase_N"/>
</dbReference>
<dbReference type="InterPro" id="IPR017850">
    <property type="entry name" value="Alkaline_phosphatase_core_sf"/>
</dbReference>
<dbReference type="PANTHER" id="PTHR43751:SF6">
    <property type="entry name" value="N-ACETYLGALACTOSAMINE-6-O-SULFATASE"/>
    <property type="match status" value="1"/>
</dbReference>
<proteinExistence type="inferred from homology"/>
<dbReference type="GO" id="GO:0016787">
    <property type="term" value="F:hydrolase activity"/>
    <property type="evidence" value="ECO:0007669"/>
    <property type="project" value="UniProtKB-KW"/>
</dbReference>
<dbReference type="Proteomes" id="UP000441754">
    <property type="component" value="Unassembled WGS sequence"/>
</dbReference>
<accession>A0A7K0EV77</accession>
<sequence>MRNTFLLLFFCAAAFLSPNSQAQQKPNIILIYADDLGYGDLSCYGATKVKTPNIDRVAAEGLRFTNAHATSATCTPSRYSMLTGQYAWRKTGTGIAPGDAALLIPTNRITLPGMLQKAGYQSGVVGKWHLGLGPKGGPDWNADIKPGPLEIGFNYSFLLPATGDRVPCVYVENHRIVGLNPGDPVQVSYGEPIGTEPTGKANPELLKMKYSHGHDQTIINGVSRIGYMSGGKSARWVDEEMADVLTGKVNQFIETNQKKPFFLYFSTHDIHVPRMPHSRFVGKSEMGPRGDAILQLDWCVGEVMKTVERLGLKNNTIILISSDNGPVVDDGYQDDAVAKLGGHKPAGPLRGGKYSAFDAGTRVPFIVRWPGKVKPGTSDALLSQVDLLASLAVLTGQKLAKIDATDSFNTLDALLGKDKKGRDYVIEQALNNTLSVVKGNWKYIEPSNGPAVQKNTNTELGNNAQPQLYNLESDLGETRNVAEQNPQVIAELADLLKSEKQKELK</sequence>
<comment type="similarity">
    <text evidence="1">Belongs to the sulfatase family.</text>
</comment>
<evidence type="ECO:0000259" key="4">
    <source>
        <dbReference type="Pfam" id="PF00884"/>
    </source>
</evidence>
<dbReference type="Gene3D" id="3.40.720.10">
    <property type="entry name" value="Alkaline Phosphatase, subunit A"/>
    <property type="match status" value="1"/>
</dbReference>
<evidence type="ECO:0000256" key="2">
    <source>
        <dbReference type="ARBA" id="ARBA00022801"/>
    </source>
</evidence>
<dbReference type="CDD" id="cd16143">
    <property type="entry name" value="ARS_like"/>
    <property type="match status" value="1"/>
</dbReference>
<dbReference type="PROSITE" id="PS00149">
    <property type="entry name" value="SULFATASE_2"/>
    <property type="match status" value="1"/>
</dbReference>
<dbReference type="PROSITE" id="PS00523">
    <property type="entry name" value="SULFATASE_1"/>
    <property type="match status" value="1"/>
</dbReference>
<protein>
    <submittedName>
        <fullName evidence="5">Sulfatase-like hydrolase/transferase</fullName>
    </submittedName>
</protein>
<feature type="chain" id="PRO_5029666969" evidence="3">
    <location>
        <begin position="23"/>
        <end position="505"/>
    </location>
</feature>
<dbReference type="GO" id="GO:0016740">
    <property type="term" value="F:transferase activity"/>
    <property type="evidence" value="ECO:0007669"/>
    <property type="project" value="UniProtKB-KW"/>
</dbReference>
<dbReference type="Pfam" id="PF00884">
    <property type="entry name" value="Sulfatase"/>
    <property type="match status" value="1"/>
</dbReference>
<gene>
    <name evidence="5" type="ORF">GJJ30_30835</name>
</gene>
<feature type="signal peptide" evidence="3">
    <location>
        <begin position="1"/>
        <end position="22"/>
    </location>
</feature>
<dbReference type="AlphaFoldDB" id="A0A7K0EV77"/>
<dbReference type="Gene3D" id="3.30.1120.10">
    <property type="match status" value="1"/>
</dbReference>
<reference evidence="5 6" key="1">
    <citation type="journal article" date="2018" name="Antonie Van Leeuwenhoek">
        <title>Larkinella terrae sp. nov., isolated from soil on Jeju Island, South Korea.</title>
        <authorList>
            <person name="Ten L.N."/>
            <person name="Jeon J."/>
            <person name="Park S.J."/>
            <person name="Park S."/>
            <person name="Lee S.Y."/>
            <person name="Kim M.K."/>
            <person name="Jung H.Y."/>
        </authorList>
    </citation>
    <scope>NUCLEOTIDE SEQUENCE [LARGE SCALE GENOMIC DNA]</scope>
    <source>
        <strain evidence="5 6">KCTC 52001</strain>
    </source>
</reference>
<dbReference type="EMBL" id="WJXZ01000018">
    <property type="protein sequence ID" value="MRS65724.1"/>
    <property type="molecule type" value="Genomic_DNA"/>
</dbReference>
<comment type="caution">
    <text evidence="5">The sequence shown here is derived from an EMBL/GenBank/DDBJ whole genome shotgun (WGS) entry which is preliminary data.</text>
</comment>
<name>A0A7K0EV77_9BACT</name>
<dbReference type="PANTHER" id="PTHR43751">
    <property type="entry name" value="SULFATASE"/>
    <property type="match status" value="1"/>
</dbReference>
<keyword evidence="5" id="KW-0808">Transferase</keyword>
<evidence type="ECO:0000256" key="1">
    <source>
        <dbReference type="ARBA" id="ARBA00008779"/>
    </source>
</evidence>
<dbReference type="InterPro" id="IPR024607">
    <property type="entry name" value="Sulfatase_CS"/>
</dbReference>
<dbReference type="SUPFAM" id="SSF53649">
    <property type="entry name" value="Alkaline phosphatase-like"/>
    <property type="match status" value="1"/>
</dbReference>
<dbReference type="InterPro" id="IPR052701">
    <property type="entry name" value="GAG_Ulvan_Degrading_Sulfatases"/>
</dbReference>
<evidence type="ECO:0000256" key="3">
    <source>
        <dbReference type="SAM" id="SignalP"/>
    </source>
</evidence>
<dbReference type="OrthoDB" id="9764377at2"/>
<keyword evidence="3" id="KW-0732">Signal</keyword>
<organism evidence="5 6">
    <name type="scientific">Larkinella terrae</name>
    <dbReference type="NCBI Taxonomy" id="2025311"/>
    <lineage>
        <taxon>Bacteria</taxon>
        <taxon>Pseudomonadati</taxon>
        <taxon>Bacteroidota</taxon>
        <taxon>Cytophagia</taxon>
        <taxon>Cytophagales</taxon>
        <taxon>Spirosomataceae</taxon>
        <taxon>Larkinella</taxon>
    </lineage>
</organism>